<keyword evidence="1" id="KW-0804">Transcription</keyword>
<keyword evidence="1" id="KW-0240">DNA-directed RNA polymerase</keyword>
<evidence type="ECO:0000313" key="2">
    <source>
        <dbReference type="Proteomes" id="UP000315423"/>
    </source>
</evidence>
<dbReference type="EMBL" id="QYBA01000034">
    <property type="protein sequence ID" value="TKY92361.1"/>
    <property type="molecule type" value="Genomic_DNA"/>
</dbReference>
<dbReference type="Proteomes" id="UP000315423">
    <property type="component" value="Unassembled WGS sequence"/>
</dbReference>
<accession>A0AC61SCL5</accession>
<proteinExistence type="predicted"/>
<evidence type="ECO:0000313" key="1">
    <source>
        <dbReference type="EMBL" id="TKY92361.1"/>
    </source>
</evidence>
<sequence>MNIKIIEKTDNEIRMEIGGESHTLLNTLKSTLLDDPGVELVTYDIKHPNISEPVLYVRTNDVDPITAIKEASQRLVEVYEEFKTVIIKETDK</sequence>
<reference evidence="1" key="1">
    <citation type="submission" date="2018-09" db="EMBL/GenBank/DDBJ databases">
        <title>A genomic encyclopedia of anaerobic methanotrophic archaea.</title>
        <authorList>
            <person name="Skennerton C.T."/>
            <person name="Chadwick G.L."/>
            <person name="Laso-Perez R."/>
            <person name="Leu A.O."/>
            <person name="Speth D.R."/>
            <person name="Yu H."/>
            <person name="Morgan-Lang C."/>
            <person name="Hatzenpichler R."/>
            <person name="Goudeau D."/>
            <person name="Malmstrom R."/>
            <person name="Woyke T."/>
            <person name="Hallam S."/>
            <person name="Tyson G.W."/>
            <person name="Wegener G."/>
            <person name="Boetius A."/>
            <person name="Orphan V.J."/>
        </authorList>
    </citation>
    <scope>NUCLEOTIDE SEQUENCE</scope>
    <source>
        <strain evidence="1">CONS3730D10UFb2</strain>
    </source>
</reference>
<comment type="caution">
    <text evidence="1">The sequence shown here is derived from an EMBL/GenBank/DDBJ whole genome shotgun (WGS) entry which is preliminary data.</text>
</comment>
<organism evidence="1 2">
    <name type="scientific">Candidatus Methanomarinus sp</name>
    <dbReference type="NCBI Taxonomy" id="3386244"/>
    <lineage>
        <taxon>Archaea</taxon>
        <taxon>Methanobacteriati</taxon>
        <taxon>Methanobacteriota</taxon>
        <taxon>Stenosarchaea group</taxon>
        <taxon>Methanomicrobia</taxon>
        <taxon>Methanosarcinales</taxon>
        <taxon>ANME-2 cluster</taxon>
        <taxon>Candidatus Methanocomedenaceae</taxon>
        <taxon>Candidatus Methanomarinus</taxon>
    </lineage>
</organism>
<gene>
    <name evidence="1" type="ORF">C5S46_01050</name>
</gene>
<name>A0AC61SCL5_9EURY</name>
<protein>
    <submittedName>
        <fullName evidence="1">DNA-directed RNA polymerase subunit L</fullName>
    </submittedName>
</protein>